<protein>
    <submittedName>
        <fullName evidence="1">Uncharacterized protein</fullName>
    </submittedName>
</protein>
<reference evidence="1" key="1">
    <citation type="submission" date="2021-05" db="EMBL/GenBank/DDBJ databases">
        <authorList>
            <person name="Alioto T."/>
            <person name="Alioto T."/>
            <person name="Gomez Garrido J."/>
        </authorList>
    </citation>
    <scope>NUCLEOTIDE SEQUENCE</scope>
</reference>
<name>A0A8D8M8P1_9HEMI</name>
<proteinExistence type="predicted"/>
<dbReference type="EMBL" id="HBUF01045821">
    <property type="protein sequence ID" value="CAG6619607.1"/>
    <property type="molecule type" value="Transcribed_RNA"/>
</dbReference>
<dbReference type="AlphaFoldDB" id="A0A8D8M8P1"/>
<evidence type="ECO:0000313" key="1">
    <source>
        <dbReference type="EMBL" id="CAG6619607.1"/>
    </source>
</evidence>
<accession>A0A8D8M8P1</accession>
<organism evidence="1">
    <name type="scientific">Cacopsylla melanoneura</name>
    <dbReference type="NCBI Taxonomy" id="428564"/>
    <lineage>
        <taxon>Eukaryota</taxon>
        <taxon>Metazoa</taxon>
        <taxon>Ecdysozoa</taxon>
        <taxon>Arthropoda</taxon>
        <taxon>Hexapoda</taxon>
        <taxon>Insecta</taxon>
        <taxon>Pterygota</taxon>
        <taxon>Neoptera</taxon>
        <taxon>Paraneoptera</taxon>
        <taxon>Hemiptera</taxon>
        <taxon>Sternorrhyncha</taxon>
        <taxon>Psylloidea</taxon>
        <taxon>Psyllidae</taxon>
        <taxon>Psyllinae</taxon>
        <taxon>Cacopsylla</taxon>
    </lineage>
</organism>
<sequence>MVWGCGRWTLYTGGAGGGGRGHLTNLNGAASPQGPICPYLAGSLLIDSQEERIVIELVRVRTLLIVKPMVDNLLHQMIITLLGISQVFLLQIDGHLRVGHFRRVS</sequence>